<organism evidence="5 6">
    <name type="scientific">Pseudolycoriella hygida</name>
    <dbReference type="NCBI Taxonomy" id="35572"/>
    <lineage>
        <taxon>Eukaryota</taxon>
        <taxon>Metazoa</taxon>
        <taxon>Ecdysozoa</taxon>
        <taxon>Arthropoda</taxon>
        <taxon>Hexapoda</taxon>
        <taxon>Insecta</taxon>
        <taxon>Pterygota</taxon>
        <taxon>Neoptera</taxon>
        <taxon>Endopterygota</taxon>
        <taxon>Diptera</taxon>
        <taxon>Nematocera</taxon>
        <taxon>Sciaroidea</taxon>
        <taxon>Sciaridae</taxon>
        <taxon>Pseudolycoriella</taxon>
    </lineage>
</organism>
<dbReference type="GO" id="GO:0042030">
    <property type="term" value="F:ATPase inhibitor activity"/>
    <property type="evidence" value="ECO:0007669"/>
    <property type="project" value="TreeGrafter"/>
</dbReference>
<dbReference type="OrthoDB" id="10051712at2759"/>
<dbReference type="PROSITE" id="PS51836">
    <property type="entry name" value="DENN_FNIP12"/>
    <property type="match status" value="1"/>
</dbReference>
<evidence type="ECO:0000256" key="2">
    <source>
        <dbReference type="ARBA" id="ARBA00022490"/>
    </source>
</evidence>
<dbReference type="Pfam" id="PF14638">
    <property type="entry name" value="FNIP_C"/>
    <property type="match status" value="1"/>
</dbReference>
<dbReference type="InterPro" id="IPR037545">
    <property type="entry name" value="DENN_FNIP1/2"/>
</dbReference>
<evidence type="ECO:0000259" key="4">
    <source>
        <dbReference type="PROSITE" id="PS51836"/>
    </source>
</evidence>
<dbReference type="InterPro" id="IPR028084">
    <property type="entry name" value="FNIP_N_dom"/>
</dbReference>
<dbReference type="InterPro" id="IPR028085">
    <property type="entry name" value="FNIP_mid_dom"/>
</dbReference>
<comment type="caution">
    <text evidence="5">The sequence shown here is derived from an EMBL/GenBank/DDBJ whole genome shotgun (WGS) entry which is preliminary data.</text>
</comment>
<keyword evidence="6" id="KW-1185">Reference proteome</keyword>
<dbReference type="GO" id="GO:0005737">
    <property type="term" value="C:cytoplasm"/>
    <property type="evidence" value="ECO:0007669"/>
    <property type="project" value="UniProtKB-SubCell"/>
</dbReference>
<feature type="region of interest" description="Disordered" evidence="3">
    <location>
        <begin position="252"/>
        <end position="279"/>
    </location>
</feature>
<evidence type="ECO:0000256" key="1">
    <source>
        <dbReference type="ARBA" id="ARBA00004496"/>
    </source>
</evidence>
<feature type="domain" description="UDENN FNIP1/2-type" evidence="4">
    <location>
        <begin position="53"/>
        <end position="1316"/>
    </location>
</feature>
<proteinExistence type="predicted"/>
<evidence type="ECO:0000313" key="5">
    <source>
        <dbReference type="EMBL" id="KAJ6642734.1"/>
    </source>
</evidence>
<dbReference type="EMBL" id="WJQU01000002">
    <property type="protein sequence ID" value="KAJ6642734.1"/>
    <property type="molecule type" value="Genomic_DNA"/>
</dbReference>
<sequence>MKKCYQCSAVTIKLLIRKRTNIKMALFNKIFSSHKRKSPSTPGRQPNSGQFPFTHEQVRILLYQETESNGRKLLFDSNAIQKVNLSTSDALADKSYIEISDGIGYKYVKPENDHNTIGEMVFGSVAMAYRGTALKVHWMHSPTRILCSKVFLSPIYPNQFLANSSNDTNHNEVNSNDTSSVNSFSLSACVSDQLNALGCDKYHTNPLDVPHSETSESGPSFAYSDSGYGGDPWNVSCSSYCPYSSTRSSLTSMYSDRGENSRKFSVDSSLVDSSTGRNSGNLQRRILRNLSTSFENRKSVSDCIGFIGDSANQHTTNGGSEGYIVKARRSSEQVESRSNPEMMRKKGTSGDMFRNHHSSTRSTIRRAKIGLAVCITMTESVEKEMQLFCCEHIALLESMMCRLRAAAENAWINSKRNGQVMLLHAWFSATEWITDLFTAPRLSEPIWLALSCGYSNDPSALAISFMNELCSLLNSADTKDTNFFISKLLTAILTYHLGWVCTVAPITHYSNTSKTVAEAVAREEKDKMSEISKYHPYNALWAQMGDLYGAIGSPPRISKTIVCGNETKFLEKVLNVLTYFIRCSEIRRDIKTEVYDKNVVNNSVSEVVDPKPKVDDFLNSVTQGESTILKKVTGLTRAPTCIKDLTALSDNSVSDSCANQAINSSLTSAFKKNDIPNVLIFRDSRVVRQELRIGNFLMDTGIEMSTKQKLDLQNYKGSGQQGEHIKLLVTSPDNEEINVGSLDEYSTESEDTVEEATECLVTSDIPKESKNGPTLSDMITANSIGQGRNRRNPSTFLWGIEPVKEGLSVEQWQNIEKGIEMRNGNCLSDGKLDIFSVYNKDQDVPELKRSKSLYTKSTNAKNSDHMRKHKLIRKASFSIADCQNDENSDPVELKTHPSLSDLITANSVGVSERLTWGIEPYKEAVSLEEEQHFEIAKKRIETTRSQSGVLFVLGDNDALIGLKNNGNEIKKSEMETKIERSLNAKKTCSHKKHSGVKFNFEQYPQIATNYMKNKNIDIANYGFIEKGLKLEESSNLIYGPSTSNFPSSTSEEENTECEYCAGNASRILQTPSNATELEFSVDDLPFIDSKKVSDASSSSMSLLNQPKEIKSKSKLVEDKLLPSKQIQFIKLPMPKYIINDEKNVQLKTSQHRPGFIPSLFVGVTDHYISDMVLQGTVAPPTKWEAKLKNHLTLASRCAMIEQQPTENVAIIANIDKDVKLVSSQTSVLPNTNGSCVGMSQLVSTMLETVHVMWTSGINAYQCMSYIESKLQELYLQSETLAAFLLATNFCNLETITSALNLSEYDVPLLMSVASCHSPQLTKKYD</sequence>
<feature type="non-terminal residue" evidence="5">
    <location>
        <position position="1"/>
    </location>
</feature>
<accession>A0A9Q0S2Z0</accession>
<evidence type="ECO:0000256" key="3">
    <source>
        <dbReference type="SAM" id="MobiDB-lite"/>
    </source>
</evidence>
<dbReference type="PANTHER" id="PTHR21634:SF9">
    <property type="entry name" value="RE13835P"/>
    <property type="match status" value="1"/>
</dbReference>
<dbReference type="Proteomes" id="UP001151699">
    <property type="component" value="Chromosome B"/>
</dbReference>
<feature type="compositionally biased region" description="Polar residues" evidence="3">
    <location>
        <begin position="266"/>
        <end position="279"/>
    </location>
</feature>
<protein>
    <submittedName>
        <fullName evidence="5">Folliculin-interacting protein 2</fullName>
    </submittedName>
</protein>
<dbReference type="Pfam" id="PF14637">
    <property type="entry name" value="FNIP_M"/>
    <property type="match status" value="1"/>
</dbReference>
<dbReference type="Pfam" id="PF14636">
    <property type="entry name" value="FNIP_N"/>
    <property type="match status" value="1"/>
</dbReference>
<reference evidence="5" key="1">
    <citation type="submission" date="2022-07" db="EMBL/GenBank/DDBJ databases">
        <authorList>
            <person name="Trinca V."/>
            <person name="Uliana J.V.C."/>
            <person name="Torres T.T."/>
            <person name="Ward R.J."/>
            <person name="Monesi N."/>
        </authorList>
    </citation>
    <scope>NUCLEOTIDE SEQUENCE</scope>
    <source>
        <strain evidence="5">HSMRA1968</strain>
        <tissue evidence="5">Whole embryos</tissue>
    </source>
</reference>
<name>A0A9Q0S2Z0_9DIPT</name>
<evidence type="ECO:0000313" key="6">
    <source>
        <dbReference type="Proteomes" id="UP001151699"/>
    </source>
</evidence>
<dbReference type="GO" id="GO:0051087">
    <property type="term" value="F:protein-folding chaperone binding"/>
    <property type="evidence" value="ECO:0007669"/>
    <property type="project" value="TreeGrafter"/>
</dbReference>
<dbReference type="InterPro" id="IPR028086">
    <property type="entry name" value="FNIP_C_dom"/>
</dbReference>
<feature type="region of interest" description="Disordered" evidence="3">
    <location>
        <begin position="328"/>
        <end position="357"/>
    </location>
</feature>
<feature type="compositionally biased region" description="Basic and acidic residues" evidence="3">
    <location>
        <begin position="256"/>
        <end position="265"/>
    </location>
</feature>
<dbReference type="PANTHER" id="PTHR21634">
    <property type="entry name" value="RE13835P"/>
    <property type="match status" value="1"/>
</dbReference>
<keyword evidence="2" id="KW-0963">Cytoplasm</keyword>
<gene>
    <name evidence="5" type="primary">FNIP2</name>
    <name evidence="5" type="ORF">Bhyg_07688</name>
</gene>
<comment type="subcellular location">
    <subcellularLocation>
        <location evidence="1">Cytoplasm</location>
    </subcellularLocation>
</comment>